<dbReference type="PROSITE" id="PS01124">
    <property type="entry name" value="HTH_ARAC_FAMILY_2"/>
    <property type="match status" value="1"/>
</dbReference>
<evidence type="ECO:0000256" key="2">
    <source>
        <dbReference type="ARBA" id="ARBA00023125"/>
    </source>
</evidence>
<reference evidence="5 6" key="1">
    <citation type="submission" date="2019-01" db="EMBL/GenBank/DDBJ databases">
        <title>Genome sequencing of strain FW10M-9.</title>
        <authorList>
            <person name="Heo J."/>
            <person name="Kim S.-J."/>
            <person name="Kim J.-S."/>
            <person name="Hong S.-B."/>
            <person name="Kwon S.-W."/>
        </authorList>
    </citation>
    <scope>NUCLEOTIDE SEQUENCE [LARGE SCALE GENOMIC DNA]</scope>
    <source>
        <strain evidence="5 6">FW10M-9</strain>
    </source>
</reference>
<dbReference type="EMBL" id="CP035493">
    <property type="protein sequence ID" value="QAY69355.1"/>
    <property type="molecule type" value="Genomic_DNA"/>
</dbReference>
<dbReference type="GO" id="GO:0043565">
    <property type="term" value="F:sequence-specific DNA binding"/>
    <property type="evidence" value="ECO:0007669"/>
    <property type="project" value="InterPro"/>
</dbReference>
<dbReference type="InterPro" id="IPR018060">
    <property type="entry name" value="HTH_AraC"/>
</dbReference>
<dbReference type="GO" id="GO:0003700">
    <property type="term" value="F:DNA-binding transcription factor activity"/>
    <property type="evidence" value="ECO:0007669"/>
    <property type="project" value="InterPro"/>
</dbReference>
<dbReference type="PANTHER" id="PTHR46796:SF6">
    <property type="entry name" value="ARAC SUBFAMILY"/>
    <property type="match status" value="1"/>
</dbReference>
<organism evidence="5 6">
    <name type="scientific">Xylanimonas protaetiae</name>
    <dbReference type="NCBI Taxonomy" id="2509457"/>
    <lineage>
        <taxon>Bacteria</taxon>
        <taxon>Bacillati</taxon>
        <taxon>Actinomycetota</taxon>
        <taxon>Actinomycetes</taxon>
        <taxon>Micrococcales</taxon>
        <taxon>Promicromonosporaceae</taxon>
        <taxon>Xylanimonas</taxon>
    </lineage>
</organism>
<dbReference type="PANTHER" id="PTHR46796">
    <property type="entry name" value="HTH-TYPE TRANSCRIPTIONAL ACTIVATOR RHAS-RELATED"/>
    <property type="match status" value="1"/>
</dbReference>
<dbReference type="AlphaFoldDB" id="A0A4P6F2G4"/>
<accession>A0A4P6F2G4</accession>
<dbReference type="OrthoDB" id="9799345at2"/>
<keyword evidence="6" id="KW-1185">Reference proteome</keyword>
<evidence type="ECO:0000256" key="1">
    <source>
        <dbReference type="ARBA" id="ARBA00023015"/>
    </source>
</evidence>
<name>A0A4P6F2G4_9MICO</name>
<dbReference type="Proteomes" id="UP000292118">
    <property type="component" value="Chromosome"/>
</dbReference>
<dbReference type="InterPro" id="IPR018062">
    <property type="entry name" value="HTH_AraC-typ_CS"/>
</dbReference>
<dbReference type="SUPFAM" id="SSF46689">
    <property type="entry name" value="Homeodomain-like"/>
    <property type="match status" value="1"/>
</dbReference>
<gene>
    <name evidence="5" type="ORF">ET471_04280</name>
</gene>
<proteinExistence type="predicted"/>
<sequence length="276" mass="29859">MVTGQKERRRSARFGAYLVSLVQTGPLTTRLPGDNFGHPWRAVRLMVVLDGEVTLKTGGTIEALGPRGAVLAVGWRPLEISTQGALVVEVDIAVERTAMRGTFDEAPLTVWGPEAVLPGATASALRELVCQPGTVPEVRAETVRVVEQLVGAMATSRPETRTTVLLEQVERSRVVQYIAAHHAENDLTPASIATHFGVSTRTLHRLFEGEERTVCGWISHERLRSALARLHDPRYAGVTLEDLAELCGYGSALALRRAVQAATGSTPSELRSRLAS</sequence>
<evidence type="ECO:0000313" key="6">
    <source>
        <dbReference type="Proteomes" id="UP000292118"/>
    </source>
</evidence>
<protein>
    <submittedName>
        <fullName evidence="5">AraC family transcriptional regulator</fullName>
    </submittedName>
</protein>
<feature type="domain" description="HTH araC/xylS-type" evidence="4">
    <location>
        <begin position="172"/>
        <end position="273"/>
    </location>
</feature>
<dbReference type="Gene3D" id="1.10.10.60">
    <property type="entry name" value="Homeodomain-like"/>
    <property type="match status" value="1"/>
</dbReference>
<evidence type="ECO:0000256" key="3">
    <source>
        <dbReference type="ARBA" id="ARBA00023163"/>
    </source>
</evidence>
<dbReference type="KEGG" id="xya:ET471_04280"/>
<dbReference type="SMART" id="SM00342">
    <property type="entry name" value="HTH_ARAC"/>
    <property type="match status" value="1"/>
</dbReference>
<keyword evidence="1" id="KW-0805">Transcription regulation</keyword>
<dbReference type="Pfam" id="PF12833">
    <property type="entry name" value="HTH_18"/>
    <property type="match status" value="1"/>
</dbReference>
<keyword evidence="2" id="KW-0238">DNA-binding</keyword>
<keyword evidence="3" id="KW-0804">Transcription</keyword>
<dbReference type="InterPro" id="IPR050204">
    <property type="entry name" value="AraC_XylS_family_regulators"/>
</dbReference>
<dbReference type="InterPro" id="IPR009057">
    <property type="entry name" value="Homeodomain-like_sf"/>
</dbReference>
<dbReference type="PROSITE" id="PS00041">
    <property type="entry name" value="HTH_ARAC_FAMILY_1"/>
    <property type="match status" value="1"/>
</dbReference>
<dbReference type="RefSeq" id="WP_129186755.1">
    <property type="nucleotide sequence ID" value="NZ_CP035493.1"/>
</dbReference>
<evidence type="ECO:0000259" key="4">
    <source>
        <dbReference type="PROSITE" id="PS01124"/>
    </source>
</evidence>
<evidence type="ECO:0000313" key="5">
    <source>
        <dbReference type="EMBL" id="QAY69355.1"/>
    </source>
</evidence>